<reference evidence="2" key="1">
    <citation type="submission" date="2023-05" db="EMBL/GenBank/DDBJ databases">
        <title>Nepenthes gracilis genome sequencing.</title>
        <authorList>
            <person name="Fukushima K."/>
        </authorList>
    </citation>
    <scope>NUCLEOTIDE SEQUENCE</scope>
    <source>
        <strain evidence="2">SING2019-196</strain>
    </source>
</reference>
<gene>
    <name evidence="2" type="ORF">Nepgr_009547</name>
</gene>
<dbReference type="Proteomes" id="UP001279734">
    <property type="component" value="Unassembled WGS sequence"/>
</dbReference>
<keyword evidence="3" id="KW-1185">Reference proteome</keyword>
<feature type="compositionally biased region" description="Polar residues" evidence="1">
    <location>
        <begin position="293"/>
        <end position="315"/>
    </location>
</feature>
<feature type="region of interest" description="Disordered" evidence="1">
    <location>
        <begin position="208"/>
        <end position="231"/>
    </location>
</feature>
<proteinExistence type="predicted"/>
<organism evidence="2 3">
    <name type="scientific">Nepenthes gracilis</name>
    <name type="common">Slender pitcher plant</name>
    <dbReference type="NCBI Taxonomy" id="150966"/>
    <lineage>
        <taxon>Eukaryota</taxon>
        <taxon>Viridiplantae</taxon>
        <taxon>Streptophyta</taxon>
        <taxon>Embryophyta</taxon>
        <taxon>Tracheophyta</taxon>
        <taxon>Spermatophyta</taxon>
        <taxon>Magnoliopsida</taxon>
        <taxon>eudicotyledons</taxon>
        <taxon>Gunneridae</taxon>
        <taxon>Pentapetalae</taxon>
        <taxon>Caryophyllales</taxon>
        <taxon>Nepenthaceae</taxon>
        <taxon>Nepenthes</taxon>
    </lineage>
</organism>
<evidence type="ECO:0000313" key="3">
    <source>
        <dbReference type="Proteomes" id="UP001279734"/>
    </source>
</evidence>
<protein>
    <submittedName>
        <fullName evidence="2">Uncharacterized protein</fullName>
    </submittedName>
</protein>
<feature type="region of interest" description="Disordered" evidence="1">
    <location>
        <begin position="245"/>
        <end position="271"/>
    </location>
</feature>
<dbReference type="EMBL" id="BSYO01000007">
    <property type="protein sequence ID" value="GMH07707.1"/>
    <property type="molecule type" value="Genomic_DNA"/>
</dbReference>
<sequence>MNRKTTVICTNCNSEDRWILHNVRLRGAYRKLCTSCLLKLHPSSFCPTCFALHDAANPTPSPHSNRTLICFKCTSLSHATCVPPNAPKSPYLCPPCATPNFKFFDFKAHGTENQMDDEDSKSTDHQSMDQRSVKALLAATKIAASSMSKAAALAEAEAERRVKEAALARKRAKEALEHLALLVVREGERTKRREWVGELEVSVSMHKRENPGSGELSGAVKNNGGGRREKTGFKMQNAVVQTEKNGGIVGGGSRNETERVVSPPPPQVKQLGLQNLDNVNEKKEGLNDLAPLENNNLQGDNMSNGLTSSNSQHLQINLGKKDDMGSH</sequence>
<accession>A0AAD3XK91</accession>
<dbReference type="PANTHER" id="PTHR34451">
    <property type="entry name" value="PHD FINGER FAMILY PROTEIN"/>
    <property type="match status" value="1"/>
</dbReference>
<comment type="caution">
    <text evidence="2">The sequence shown here is derived from an EMBL/GenBank/DDBJ whole genome shotgun (WGS) entry which is preliminary data.</text>
</comment>
<dbReference type="PANTHER" id="PTHR34451:SF7">
    <property type="entry name" value="PHD FINGER FAMILY PROTEIN"/>
    <property type="match status" value="1"/>
</dbReference>
<feature type="region of interest" description="Disordered" evidence="1">
    <location>
        <begin position="290"/>
        <end position="327"/>
    </location>
</feature>
<dbReference type="AlphaFoldDB" id="A0AAD3XK91"/>
<name>A0AAD3XK91_NEPGR</name>
<evidence type="ECO:0000313" key="2">
    <source>
        <dbReference type="EMBL" id="GMH07707.1"/>
    </source>
</evidence>
<evidence type="ECO:0000256" key="1">
    <source>
        <dbReference type="SAM" id="MobiDB-lite"/>
    </source>
</evidence>